<name>I0HDS4_ACTM4</name>
<dbReference type="EMBL" id="AP012319">
    <property type="protein sequence ID" value="BAL91161.1"/>
    <property type="molecule type" value="Genomic_DNA"/>
</dbReference>
<dbReference type="KEGG" id="ams:AMIS_59410"/>
<dbReference type="eggNOG" id="ENOG5031VAM">
    <property type="taxonomic scope" value="Bacteria"/>
</dbReference>
<evidence type="ECO:0000313" key="1">
    <source>
        <dbReference type="EMBL" id="BAL91161.1"/>
    </source>
</evidence>
<protein>
    <submittedName>
        <fullName evidence="1">Uncharacterized protein</fullName>
    </submittedName>
</protein>
<dbReference type="Proteomes" id="UP000007882">
    <property type="component" value="Chromosome"/>
</dbReference>
<sequence length="173" mass="18827">MRFAARLDRATFTATVDRKLTTIRQAAGALTLYEPVGWSGPRRIGSWSWTNDRLTTGALRFGAGPWLEVITTTGPVAEVVTEQRMAAALETRDPREVDIPVLDPPGDLIVEVDGEARRFDLWPDGVGWQAASPPIVISANGFAPAGIRLVRVTQIEPYLAETRAALLAQYDAA</sequence>
<gene>
    <name evidence="1" type="ordered locus">AMIS_59410</name>
</gene>
<evidence type="ECO:0000313" key="2">
    <source>
        <dbReference type="Proteomes" id="UP000007882"/>
    </source>
</evidence>
<dbReference type="PATRIC" id="fig|512565.3.peg.5937"/>
<accession>I0HDS4</accession>
<dbReference type="OrthoDB" id="5124431at2"/>
<proteinExistence type="predicted"/>
<dbReference type="RefSeq" id="WP_014446048.1">
    <property type="nucleotide sequence ID" value="NC_017093.1"/>
</dbReference>
<keyword evidence="2" id="KW-1185">Reference proteome</keyword>
<dbReference type="HOGENOM" id="CLU_1544362_0_0_11"/>
<reference evidence="1 2" key="1">
    <citation type="submission" date="2012-02" db="EMBL/GenBank/DDBJ databases">
        <title>Complete genome sequence of Actinoplanes missouriensis 431 (= NBRC 102363).</title>
        <authorList>
            <person name="Ohnishi Y."/>
            <person name="Ishikawa J."/>
            <person name="Sekine M."/>
            <person name="Hosoyama A."/>
            <person name="Harada T."/>
            <person name="Narita H."/>
            <person name="Hata T."/>
            <person name="Konno Y."/>
            <person name="Tutikane K."/>
            <person name="Fujita N."/>
            <person name="Horinouchi S."/>
            <person name="Hayakawa M."/>
        </authorList>
    </citation>
    <scope>NUCLEOTIDE SEQUENCE [LARGE SCALE GENOMIC DNA]</scope>
    <source>
        <strain evidence="2">ATCC 14538 / DSM 43046 / CBS 188.64 / JCM 3121 / NBRC 102363 / NCIMB 12654 / NRRL B-3342 / UNCC 431</strain>
    </source>
</reference>
<dbReference type="AlphaFoldDB" id="I0HDS4"/>
<organism evidence="1 2">
    <name type="scientific">Actinoplanes missouriensis (strain ATCC 14538 / DSM 43046 / CBS 188.64 / JCM 3121 / NBRC 102363 / NCIMB 12654 / NRRL B-3342 / UNCC 431)</name>
    <dbReference type="NCBI Taxonomy" id="512565"/>
    <lineage>
        <taxon>Bacteria</taxon>
        <taxon>Bacillati</taxon>
        <taxon>Actinomycetota</taxon>
        <taxon>Actinomycetes</taxon>
        <taxon>Micromonosporales</taxon>
        <taxon>Micromonosporaceae</taxon>
        <taxon>Actinoplanes</taxon>
    </lineage>
</organism>
<dbReference type="STRING" id="512565.AMIS_59410"/>